<accession>A0A5B7IB40</accession>
<proteinExistence type="predicted"/>
<evidence type="ECO:0000313" key="2">
    <source>
        <dbReference type="EMBL" id="MPC79503.1"/>
    </source>
</evidence>
<dbReference type="AlphaFoldDB" id="A0A5B7IB40"/>
<keyword evidence="3" id="KW-1185">Reference proteome</keyword>
<gene>
    <name evidence="2" type="ORF">E2C01_074032</name>
</gene>
<name>A0A5B7IB40_PORTR</name>
<dbReference type="Proteomes" id="UP000324222">
    <property type="component" value="Unassembled WGS sequence"/>
</dbReference>
<evidence type="ECO:0000313" key="3">
    <source>
        <dbReference type="Proteomes" id="UP000324222"/>
    </source>
</evidence>
<feature type="region of interest" description="Disordered" evidence="1">
    <location>
        <begin position="97"/>
        <end position="122"/>
    </location>
</feature>
<evidence type="ECO:0000256" key="1">
    <source>
        <dbReference type="SAM" id="MobiDB-lite"/>
    </source>
</evidence>
<dbReference type="EMBL" id="VSRR010051311">
    <property type="protein sequence ID" value="MPC79503.1"/>
    <property type="molecule type" value="Genomic_DNA"/>
</dbReference>
<feature type="compositionally biased region" description="Pro residues" evidence="1">
    <location>
        <begin position="97"/>
        <end position="117"/>
    </location>
</feature>
<reference evidence="2 3" key="1">
    <citation type="submission" date="2019-05" db="EMBL/GenBank/DDBJ databases">
        <title>Another draft genome of Portunus trituberculatus and its Hox gene families provides insights of decapod evolution.</title>
        <authorList>
            <person name="Jeong J.-H."/>
            <person name="Song I."/>
            <person name="Kim S."/>
            <person name="Choi T."/>
            <person name="Kim D."/>
            <person name="Ryu S."/>
            <person name="Kim W."/>
        </authorList>
    </citation>
    <scope>NUCLEOTIDE SEQUENCE [LARGE SCALE GENOMIC DNA]</scope>
    <source>
        <tissue evidence="2">Muscle</tissue>
    </source>
</reference>
<sequence>MLSQTLGSSTKRYNLNEIFDIASPPCLLACLWLSIEGTTTTSPMAPLMCSDVAEQSSPCHESPVADVADVRHTPSWSVLCLGFKVAWVNVACLKSPPPSQLPPPLPLPLPQPPPPQQQHPSLPSLVPLHNAHYLFSS</sequence>
<protein>
    <submittedName>
        <fullName evidence="2">Uncharacterized protein</fullName>
    </submittedName>
</protein>
<comment type="caution">
    <text evidence="2">The sequence shown here is derived from an EMBL/GenBank/DDBJ whole genome shotgun (WGS) entry which is preliminary data.</text>
</comment>
<organism evidence="2 3">
    <name type="scientific">Portunus trituberculatus</name>
    <name type="common">Swimming crab</name>
    <name type="synonym">Neptunus trituberculatus</name>
    <dbReference type="NCBI Taxonomy" id="210409"/>
    <lineage>
        <taxon>Eukaryota</taxon>
        <taxon>Metazoa</taxon>
        <taxon>Ecdysozoa</taxon>
        <taxon>Arthropoda</taxon>
        <taxon>Crustacea</taxon>
        <taxon>Multicrustacea</taxon>
        <taxon>Malacostraca</taxon>
        <taxon>Eumalacostraca</taxon>
        <taxon>Eucarida</taxon>
        <taxon>Decapoda</taxon>
        <taxon>Pleocyemata</taxon>
        <taxon>Brachyura</taxon>
        <taxon>Eubrachyura</taxon>
        <taxon>Portunoidea</taxon>
        <taxon>Portunidae</taxon>
        <taxon>Portuninae</taxon>
        <taxon>Portunus</taxon>
    </lineage>
</organism>